<accession>A0A316ZDZ3</accession>
<dbReference type="InterPro" id="IPR004143">
    <property type="entry name" value="BPL_LPL_catalytic"/>
</dbReference>
<dbReference type="CDD" id="cd03144">
    <property type="entry name" value="GATase1_ScBLP_like"/>
    <property type="match status" value="1"/>
</dbReference>
<dbReference type="SUPFAM" id="SSF55681">
    <property type="entry name" value="Class II aaRS and biotin synthetases"/>
    <property type="match status" value="1"/>
</dbReference>
<evidence type="ECO:0000313" key="5">
    <source>
        <dbReference type="EMBL" id="PWN99940.1"/>
    </source>
</evidence>
<feature type="region of interest" description="Disordered" evidence="3">
    <location>
        <begin position="759"/>
        <end position="789"/>
    </location>
</feature>
<dbReference type="InterPro" id="IPR029062">
    <property type="entry name" value="Class_I_gatase-like"/>
</dbReference>
<dbReference type="EMBL" id="KZ819286">
    <property type="protein sequence ID" value="PWN99940.1"/>
    <property type="molecule type" value="Genomic_DNA"/>
</dbReference>
<comment type="similarity">
    <text evidence="1">Belongs to the biotin--protein ligase family.</text>
</comment>
<dbReference type="STRING" id="58919.A0A316ZDZ3"/>
<dbReference type="GO" id="GO:0004077">
    <property type="term" value="F:biotin--[biotin carboxyl-carrier protein] ligase activity"/>
    <property type="evidence" value="ECO:0007669"/>
    <property type="project" value="InterPro"/>
</dbReference>
<dbReference type="CDD" id="cd16442">
    <property type="entry name" value="BPL"/>
    <property type="match status" value="1"/>
</dbReference>
<dbReference type="RefSeq" id="XP_025600219.1">
    <property type="nucleotide sequence ID" value="XM_025745001.1"/>
</dbReference>
<organism evidence="5 6">
    <name type="scientific">Tilletiopsis washingtonensis</name>
    <dbReference type="NCBI Taxonomy" id="58919"/>
    <lineage>
        <taxon>Eukaryota</taxon>
        <taxon>Fungi</taxon>
        <taxon>Dikarya</taxon>
        <taxon>Basidiomycota</taxon>
        <taxon>Ustilaginomycotina</taxon>
        <taxon>Exobasidiomycetes</taxon>
        <taxon>Entylomatales</taxon>
        <taxon>Entylomatales incertae sedis</taxon>
        <taxon>Tilletiopsis</taxon>
    </lineage>
</organism>
<dbReference type="Gene3D" id="3.30.930.10">
    <property type="entry name" value="Bira Bifunctional Protein, Domain 2"/>
    <property type="match status" value="1"/>
</dbReference>
<sequence length="804" mass="84384">MSNVLVYSGPGVSSSALQHTLGTLRRLLPSYDVQAVDARALACDPWAATTALLVLPGGRDLPYVASLGEAQRPPHAPASAAVRADERIHAYVSGGGRFLGICAGAYFASAQVVFQRDTPLEVVGARPALRFFPGECRGTAYPGFVYESDAGARLARLALPDGGAWTCAYNGGGAFLDAEAYAAQGVEVLARYPPADAALAPGYAGQAAAVRCAVGAGVALLFGTHPEFPLQRDARSVRESGAPETVPPTDAELRQLDEERLARLAALLRDTGLEATSPHVPSLDSAPLSQWGVPRLTPLFWLSSIPDGMGELLALQSSSARPALTDMPSLFGPDAPDDSGAPLAESFFLAQVDQNDTFILYSGVGTSRSITRAMAEADYSPYLEVVSSGAAGGSNGNEAEARAHDATEVNLHRVPKYVLAFPGVPDAAKGSLVATSSVLPDRSLTPHFDMVAAMRHLAAARERLTHGALASLKPKSGSGGWPVEEAEERIGHTIMYGEVVTSTQTLLDKNPGFLKCAPSGLTILATQQVSGRGRGKNAWISPRGCLQFSTVLELPLSCASGLVFVQYLAALAIVEAVRHGLGEEYAPVGRRLRIKWPNDVYAEVGSAEEEQGARQRTGTFVHAGKRWAKLAGVLVNSSFSGGKEFRLVVGCGINCLNARPTTSISDVIALHNSTLPAGSAALAPVSQEALSGAVLATLEKLWRVFLGGSGSFAPFRERYAAAWLHSDQIASLGDTAPPTPVRIVGVTSDHGTLRAVPVESELTSESPGAWGASEGADAQRGPWIDLQPDGNSFSMLENLIRSKT</sequence>
<dbReference type="Pfam" id="PF03099">
    <property type="entry name" value="BPL_LplA_LipB"/>
    <property type="match status" value="1"/>
</dbReference>
<dbReference type="PANTHER" id="PTHR12835:SF5">
    <property type="entry name" value="BIOTIN--PROTEIN LIGASE"/>
    <property type="match status" value="1"/>
</dbReference>
<keyword evidence="6" id="KW-1185">Reference proteome</keyword>
<gene>
    <name evidence="5" type="ORF">FA09DRAFT_358722</name>
</gene>
<evidence type="ECO:0000256" key="2">
    <source>
        <dbReference type="ARBA" id="ARBA00022598"/>
    </source>
</evidence>
<dbReference type="AlphaFoldDB" id="A0A316ZDZ3"/>
<protein>
    <submittedName>
        <fullName evidence="5">Class II aaRS and biotin synthetase</fullName>
    </submittedName>
</protein>
<dbReference type="GeneID" id="37272545"/>
<keyword evidence="2" id="KW-0436">Ligase</keyword>
<proteinExistence type="inferred from homology"/>
<reference evidence="5 6" key="1">
    <citation type="journal article" date="2018" name="Mol. Biol. Evol.">
        <title>Broad Genomic Sampling Reveals a Smut Pathogenic Ancestry of the Fungal Clade Ustilaginomycotina.</title>
        <authorList>
            <person name="Kijpornyongpan T."/>
            <person name="Mondo S.J."/>
            <person name="Barry K."/>
            <person name="Sandor L."/>
            <person name="Lee J."/>
            <person name="Lipzen A."/>
            <person name="Pangilinan J."/>
            <person name="LaButti K."/>
            <person name="Hainaut M."/>
            <person name="Henrissat B."/>
            <person name="Grigoriev I.V."/>
            <person name="Spatafora J.W."/>
            <person name="Aime M.C."/>
        </authorList>
    </citation>
    <scope>NUCLEOTIDE SEQUENCE [LARGE SCALE GENOMIC DNA]</scope>
    <source>
        <strain evidence="5 6">MCA 4186</strain>
    </source>
</reference>
<evidence type="ECO:0000256" key="3">
    <source>
        <dbReference type="SAM" id="MobiDB-lite"/>
    </source>
</evidence>
<dbReference type="OrthoDB" id="10250105at2759"/>
<dbReference type="InterPro" id="IPR045864">
    <property type="entry name" value="aa-tRNA-synth_II/BPL/LPL"/>
</dbReference>
<dbReference type="SUPFAM" id="SSF52317">
    <property type="entry name" value="Class I glutamine amidotransferase-like"/>
    <property type="match status" value="1"/>
</dbReference>
<dbReference type="Pfam" id="PF09825">
    <property type="entry name" value="BPL_N"/>
    <property type="match status" value="1"/>
</dbReference>
<dbReference type="GO" id="GO:0005737">
    <property type="term" value="C:cytoplasm"/>
    <property type="evidence" value="ECO:0007669"/>
    <property type="project" value="TreeGrafter"/>
</dbReference>
<dbReference type="PROSITE" id="PS51733">
    <property type="entry name" value="BPL_LPL_CATALYTIC"/>
    <property type="match status" value="1"/>
</dbReference>
<dbReference type="Proteomes" id="UP000245946">
    <property type="component" value="Unassembled WGS sequence"/>
</dbReference>
<evidence type="ECO:0000256" key="1">
    <source>
        <dbReference type="ARBA" id="ARBA00009934"/>
    </source>
</evidence>
<dbReference type="InterPro" id="IPR004408">
    <property type="entry name" value="Biotin_CoA_COase_ligase"/>
</dbReference>
<dbReference type="InterPro" id="IPR019197">
    <property type="entry name" value="Biotin-prot_ligase_N"/>
</dbReference>
<name>A0A316ZDZ3_9BASI</name>
<dbReference type="PANTHER" id="PTHR12835">
    <property type="entry name" value="BIOTIN PROTEIN LIGASE"/>
    <property type="match status" value="1"/>
</dbReference>
<feature type="domain" description="BPL/LPL catalytic" evidence="4">
    <location>
        <begin position="479"/>
        <end position="706"/>
    </location>
</feature>
<evidence type="ECO:0000313" key="6">
    <source>
        <dbReference type="Proteomes" id="UP000245946"/>
    </source>
</evidence>
<evidence type="ECO:0000259" key="4">
    <source>
        <dbReference type="PROSITE" id="PS51733"/>
    </source>
</evidence>